<dbReference type="SMART" id="SM00516">
    <property type="entry name" value="SEC14"/>
    <property type="match status" value="1"/>
</dbReference>
<dbReference type="Pfam" id="PF00650">
    <property type="entry name" value="CRAL_TRIO"/>
    <property type="match status" value="1"/>
</dbReference>
<feature type="transmembrane region" description="Helical" evidence="1">
    <location>
        <begin position="464"/>
        <end position="484"/>
    </location>
</feature>
<keyword evidence="1" id="KW-0472">Membrane</keyword>
<proteinExistence type="predicted"/>
<evidence type="ECO:0008006" key="6">
    <source>
        <dbReference type="Google" id="ProtNLM"/>
    </source>
</evidence>
<dbReference type="SUPFAM" id="SSF46938">
    <property type="entry name" value="CRAL/TRIO N-terminal domain"/>
    <property type="match status" value="1"/>
</dbReference>
<dbReference type="GO" id="GO:0012505">
    <property type="term" value="C:endomembrane system"/>
    <property type="evidence" value="ECO:0007669"/>
    <property type="project" value="TreeGrafter"/>
</dbReference>
<keyword evidence="1" id="KW-0812">Transmembrane</keyword>
<dbReference type="AlphaFoldDB" id="A0A9N9MV45"/>
<dbReference type="CDD" id="cd00170">
    <property type="entry name" value="SEC14"/>
    <property type="match status" value="1"/>
</dbReference>
<accession>A0A9N9MV45</accession>
<feature type="domain" description="CRAL-TRIO" evidence="2">
    <location>
        <begin position="85"/>
        <end position="241"/>
    </location>
</feature>
<evidence type="ECO:0000259" key="2">
    <source>
        <dbReference type="PROSITE" id="PS50191"/>
    </source>
</evidence>
<dbReference type="Pfam" id="PF00635">
    <property type="entry name" value="Motile_Sperm"/>
    <property type="match status" value="1"/>
</dbReference>
<dbReference type="OrthoDB" id="75724at2759"/>
<dbReference type="InterPro" id="IPR053012">
    <property type="entry name" value="ER-organelle_contact"/>
</dbReference>
<protein>
    <recommendedName>
        <fullName evidence="6">Motile sperm domain-containing protein 2</fullName>
    </recommendedName>
</protein>
<evidence type="ECO:0000256" key="1">
    <source>
        <dbReference type="SAM" id="Phobius"/>
    </source>
</evidence>
<dbReference type="Gene3D" id="2.60.40.10">
    <property type="entry name" value="Immunoglobulins"/>
    <property type="match status" value="1"/>
</dbReference>
<keyword evidence="1" id="KW-1133">Transmembrane helix</keyword>
<name>A0A9N9MV45_9CUCU</name>
<organism evidence="4 5">
    <name type="scientific">Ceutorhynchus assimilis</name>
    <name type="common">cabbage seed weevil</name>
    <dbReference type="NCBI Taxonomy" id="467358"/>
    <lineage>
        <taxon>Eukaryota</taxon>
        <taxon>Metazoa</taxon>
        <taxon>Ecdysozoa</taxon>
        <taxon>Arthropoda</taxon>
        <taxon>Hexapoda</taxon>
        <taxon>Insecta</taxon>
        <taxon>Pterygota</taxon>
        <taxon>Neoptera</taxon>
        <taxon>Endopterygota</taxon>
        <taxon>Coleoptera</taxon>
        <taxon>Polyphaga</taxon>
        <taxon>Cucujiformia</taxon>
        <taxon>Curculionidae</taxon>
        <taxon>Ceutorhynchinae</taxon>
        <taxon>Ceutorhynchus</taxon>
    </lineage>
</organism>
<dbReference type="InterPro" id="IPR036865">
    <property type="entry name" value="CRAL-TRIO_dom_sf"/>
</dbReference>
<evidence type="ECO:0000313" key="5">
    <source>
        <dbReference type="Proteomes" id="UP001152799"/>
    </source>
</evidence>
<dbReference type="InterPro" id="IPR013783">
    <property type="entry name" value="Ig-like_fold"/>
</dbReference>
<dbReference type="PROSITE" id="PS50191">
    <property type="entry name" value="CRAL_TRIO"/>
    <property type="match status" value="1"/>
</dbReference>
<dbReference type="InterPro" id="IPR001251">
    <property type="entry name" value="CRAL-TRIO_dom"/>
</dbReference>
<reference evidence="4" key="1">
    <citation type="submission" date="2022-01" db="EMBL/GenBank/DDBJ databases">
        <authorList>
            <person name="King R."/>
        </authorList>
    </citation>
    <scope>NUCLEOTIDE SEQUENCE</scope>
</reference>
<dbReference type="PROSITE" id="PS50202">
    <property type="entry name" value="MSP"/>
    <property type="match status" value="1"/>
</dbReference>
<evidence type="ECO:0000259" key="3">
    <source>
        <dbReference type="PROSITE" id="PS50202"/>
    </source>
</evidence>
<dbReference type="InterPro" id="IPR036273">
    <property type="entry name" value="CRAL/TRIO_N_dom_sf"/>
</dbReference>
<dbReference type="GO" id="GO:0140284">
    <property type="term" value="C:endoplasmic reticulum-endosome membrane contact site"/>
    <property type="evidence" value="ECO:0007669"/>
    <property type="project" value="TreeGrafter"/>
</dbReference>
<dbReference type="EMBL" id="OU892282">
    <property type="protein sequence ID" value="CAG9770597.1"/>
    <property type="molecule type" value="Genomic_DNA"/>
</dbReference>
<sequence>MATEPAVAAVPQNLVDQLRSSFLKEVEAKGPSSVHPKDLERVKSDDKYLKRFIAHNDNDIGATLKMMWTSLNWRKDFQTNDINENNIKMDIIIKGAFFPHGKDIDGRDILIFKTKMHSKGVVDAEDLKRCVIYWFERLERMTDGNPISIFFDVEGCGLGNMDMEFIRYLINLFKEYYPYFLNYIIIYEMPWVLSAAFKIIKSWLPEKAIEKLKMVSKKNVFTYVPKTEALQCWGGDSNYVFSFIPEEPQKAEKSVAESNNVSVKKVHFMDGSPMSEQAPSAEPKEGKCSILDGPLAVSPTSIITFVKEGTELISTLELHNTDSAATIAFKLKTTSPEKFRVKPSTGCLKPGAKDVVTVTLLPGFQLGGLSKDKFLVMSSILDEKEIASLDLLELWKNTGTRKVFQTRLRCVQSGEVTKNGNVVMNHTMTNGDNGDGQLSKMSSTLSKIADNQVALGTSLQRLQLIQIGQFVLTLVLGISIIYVVNSFSSATSSSNNNYCPGPNTP</sequence>
<dbReference type="SUPFAM" id="SSF49354">
    <property type="entry name" value="PapD-like"/>
    <property type="match status" value="1"/>
</dbReference>
<dbReference type="InterPro" id="IPR008962">
    <property type="entry name" value="PapD-like_sf"/>
</dbReference>
<dbReference type="Proteomes" id="UP001152799">
    <property type="component" value="Chromosome 6"/>
</dbReference>
<feature type="domain" description="MSP" evidence="3">
    <location>
        <begin position="294"/>
        <end position="413"/>
    </location>
</feature>
<gene>
    <name evidence="4" type="ORF">CEUTPL_LOCUS11048</name>
</gene>
<dbReference type="InterPro" id="IPR000535">
    <property type="entry name" value="MSP_dom"/>
</dbReference>
<keyword evidence="5" id="KW-1185">Reference proteome</keyword>
<dbReference type="SUPFAM" id="SSF52087">
    <property type="entry name" value="CRAL/TRIO domain"/>
    <property type="match status" value="1"/>
</dbReference>
<dbReference type="PANTHER" id="PTHR46384:SF1">
    <property type="entry name" value="MOTILE SPERM DOMAIN-CONTAINING PROTEIN 2"/>
    <property type="match status" value="1"/>
</dbReference>
<dbReference type="Gene3D" id="3.40.525.10">
    <property type="entry name" value="CRAL-TRIO lipid binding domain"/>
    <property type="match status" value="1"/>
</dbReference>
<evidence type="ECO:0000313" key="4">
    <source>
        <dbReference type="EMBL" id="CAG9770597.1"/>
    </source>
</evidence>
<dbReference type="PANTHER" id="PTHR46384">
    <property type="entry name" value="MOTILE SPERM DOMAIN-CONTAINING PROTEIN 2"/>
    <property type="match status" value="1"/>
</dbReference>